<reference evidence="1 2" key="1">
    <citation type="submission" date="2018-06" db="EMBL/GenBank/DDBJ databases">
        <authorList>
            <consortium name="Pathogen Informatics"/>
            <person name="Doyle S."/>
        </authorList>
    </citation>
    <scope>NUCLEOTIDE SEQUENCE [LARGE SCALE GENOMIC DNA]</scope>
    <source>
        <strain evidence="1 2">NCTC5050</strain>
    </source>
</reference>
<dbReference type="EMBL" id="UGLZ01000004">
    <property type="protein sequence ID" value="STU64620.1"/>
    <property type="molecule type" value="Genomic_DNA"/>
</dbReference>
<dbReference type="EC" id="1.14.11.-" evidence="1"/>
<dbReference type="Gene3D" id="2.60.120.590">
    <property type="entry name" value="Alpha-ketoglutarate-dependent dioxygenase AlkB-like"/>
    <property type="match status" value="1"/>
</dbReference>
<evidence type="ECO:0000313" key="1">
    <source>
        <dbReference type="EMBL" id="STU64620.1"/>
    </source>
</evidence>
<dbReference type="Proteomes" id="UP000255382">
    <property type="component" value="Unassembled WGS sequence"/>
</dbReference>
<gene>
    <name evidence="1" type="primary">alkB_1</name>
    <name evidence="1" type="ORF">NCTC5050_01530</name>
</gene>
<sequence>MVTPGGYTMSVAMTNCGALGWTTDRQGYLYAPVDPGNRSNLAADACRIS</sequence>
<organism evidence="1 2">
    <name type="scientific">Klebsiella pneumoniae subsp. ozaenae</name>
    <dbReference type="NCBI Taxonomy" id="574"/>
    <lineage>
        <taxon>Bacteria</taxon>
        <taxon>Pseudomonadati</taxon>
        <taxon>Pseudomonadota</taxon>
        <taxon>Gammaproteobacteria</taxon>
        <taxon>Enterobacterales</taxon>
        <taxon>Enterobacteriaceae</taxon>
        <taxon>Klebsiella/Raoultella group</taxon>
        <taxon>Klebsiella</taxon>
        <taxon>Klebsiella pneumoniae complex</taxon>
    </lineage>
</organism>
<keyword evidence="1" id="KW-0560">Oxidoreductase</keyword>
<accession>A0A377ZCT6</accession>
<dbReference type="InterPro" id="IPR037151">
    <property type="entry name" value="AlkB-like_sf"/>
</dbReference>
<evidence type="ECO:0000313" key="2">
    <source>
        <dbReference type="Proteomes" id="UP000255382"/>
    </source>
</evidence>
<proteinExistence type="predicted"/>
<keyword evidence="2" id="KW-1185">Reference proteome</keyword>
<protein>
    <submittedName>
        <fullName evidence="1">Alkylated DNA repair protein AlkB</fullName>
        <ecNumber evidence="1">1.14.11.-</ecNumber>
    </submittedName>
</protein>
<name>A0A377ZCT6_KLEPO</name>
<dbReference type="AlphaFoldDB" id="A0A377ZCT6"/>
<dbReference type="GO" id="GO:0016491">
    <property type="term" value="F:oxidoreductase activity"/>
    <property type="evidence" value="ECO:0007669"/>
    <property type="project" value="UniProtKB-KW"/>
</dbReference>